<name>A0ABQ4YXZ3_9ASTR</name>
<comment type="caution">
    <text evidence="1">The sequence shown here is derived from an EMBL/GenBank/DDBJ whole genome shotgun (WGS) entry which is preliminary data.</text>
</comment>
<reference evidence="1" key="1">
    <citation type="journal article" date="2022" name="Int. J. Mol. Sci.">
        <title>Draft Genome of Tanacetum Coccineum: Genomic Comparison of Closely Related Tanacetum-Family Plants.</title>
        <authorList>
            <person name="Yamashiro T."/>
            <person name="Shiraishi A."/>
            <person name="Nakayama K."/>
            <person name="Satake H."/>
        </authorList>
    </citation>
    <scope>NUCLEOTIDE SEQUENCE</scope>
</reference>
<reference evidence="1" key="2">
    <citation type="submission" date="2022-01" db="EMBL/GenBank/DDBJ databases">
        <authorList>
            <person name="Yamashiro T."/>
            <person name="Shiraishi A."/>
            <person name="Satake H."/>
            <person name="Nakayama K."/>
        </authorList>
    </citation>
    <scope>NUCLEOTIDE SEQUENCE</scope>
</reference>
<dbReference type="Proteomes" id="UP001151760">
    <property type="component" value="Unassembled WGS sequence"/>
</dbReference>
<dbReference type="EMBL" id="BQNB010010821">
    <property type="protein sequence ID" value="GJS82386.1"/>
    <property type="molecule type" value="Genomic_DNA"/>
</dbReference>
<protein>
    <submittedName>
        <fullName evidence="1">Uncharacterized protein</fullName>
    </submittedName>
</protein>
<keyword evidence="2" id="KW-1185">Reference proteome</keyword>
<evidence type="ECO:0000313" key="2">
    <source>
        <dbReference type="Proteomes" id="UP001151760"/>
    </source>
</evidence>
<feature type="non-terminal residue" evidence="1">
    <location>
        <position position="296"/>
    </location>
</feature>
<proteinExistence type="predicted"/>
<sequence>MIWGIVDIVVIEGLLMKKDIDETGHVMIGHECSLISIFQTFVESFEFNGWIDDSTEKFSLFEVNYDGVFHELPLRYEYGKVLPLKLSNSNRMSFSQMLDMIVYKLECEIGLTIVEGDPDIKKMYDMAEMYGLINLYIAHLPRNLAAYYFRNLSFDDYHGDIQSKLKSHEKLKIDAATMTFDEVVAWEKEESLSPLLRTPPLKPRKIGIEFPVKNLYANFLHADCVDDHFDPLYYWKYEDVYGGGCFDVGGSFKVFDWIDEPMGFDDCLLSGKSKDEFLNDLILDDFVSSPATTLSL</sequence>
<gene>
    <name evidence="1" type="ORF">Tco_0748927</name>
</gene>
<accession>A0ABQ4YXZ3</accession>
<evidence type="ECO:0000313" key="1">
    <source>
        <dbReference type="EMBL" id="GJS82386.1"/>
    </source>
</evidence>
<organism evidence="1 2">
    <name type="scientific">Tanacetum coccineum</name>
    <dbReference type="NCBI Taxonomy" id="301880"/>
    <lineage>
        <taxon>Eukaryota</taxon>
        <taxon>Viridiplantae</taxon>
        <taxon>Streptophyta</taxon>
        <taxon>Embryophyta</taxon>
        <taxon>Tracheophyta</taxon>
        <taxon>Spermatophyta</taxon>
        <taxon>Magnoliopsida</taxon>
        <taxon>eudicotyledons</taxon>
        <taxon>Gunneridae</taxon>
        <taxon>Pentapetalae</taxon>
        <taxon>asterids</taxon>
        <taxon>campanulids</taxon>
        <taxon>Asterales</taxon>
        <taxon>Asteraceae</taxon>
        <taxon>Asteroideae</taxon>
        <taxon>Anthemideae</taxon>
        <taxon>Anthemidinae</taxon>
        <taxon>Tanacetum</taxon>
    </lineage>
</organism>